<feature type="transmembrane region" description="Helical" evidence="1">
    <location>
        <begin position="90"/>
        <end position="106"/>
    </location>
</feature>
<feature type="transmembrane region" description="Helical" evidence="1">
    <location>
        <begin position="282"/>
        <end position="302"/>
    </location>
</feature>
<organism evidence="2 3">
    <name type="scientific">Anaerolinea thermolimosa</name>
    <dbReference type="NCBI Taxonomy" id="229919"/>
    <lineage>
        <taxon>Bacteria</taxon>
        <taxon>Bacillati</taxon>
        <taxon>Chloroflexota</taxon>
        <taxon>Anaerolineae</taxon>
        <taxon>Anaerolineales</taxon>
        <taxon>Anaerolineaceae</taxon>
        <taxon>Anaerolinea</taxon>
    </lineage>
</organism>
<feature type="transmembrane region" description="Helical" evidence="1">
    <location>
        <begin position="176"/>
        <end position="194"/>
    </location>
</feature>
<evidence type="ECO:0000256" key="1">
    <source>
        <dbReference type="SAM" id="Phobius"/>
    </source>
</evidence>
<keyword evidence="1" id="KW-0812">Transmembrane</keyword>
<feature type="transmembrane region" description="Helical" evidence="1">
    <location>
        <begin position="63"/>
        <end position="83"/>
    </location>
</feature>
<name>A0A7U9KM81_9CHLR</name>
<evidence type="ECO:0000313" key="2">
    <source>
        <dbReference type="EMBL" id="GAP08455.1"/>
    </source>
</evidence>
<gene>
    <name evidence="2" type="ORF">ATHL_03359</name>
</gene>
<feature type="transmembrane region" description="Helical" evidence="1">
    <location>
        <begin position="390"/>
        <end position="412"/>
    </location>
</feature>
<sequence>MSSFPLITSKNYPVEQLRGNLRSGWADALLAGLPFLLGGLAQGVPLVLSALEMTERTSSIPSILSTIFIGLFILSLPVSFLLARAQNWPLWSAGWVPLWVLGVIMFEEWMRGWITGDNEWFPLMDFLMLVVFPPVIAYGLVRVVRAGRLNGILAAMPVMLVSWIVTNEFVSNLPEGIVSLSSWVLAGIVAVLIVRFRGVAFALLSVTGLMLVSGWAHTWNGIYLGGMLPFSEPAPTPGAVFRAFVPLFSFVCAIGLGPQLAQSLRDLGLRSGLDRGLPAYRLSLGGILLMILSALFHIHAQVNSGALHALLPAADLFARLGTYPAGLWLNLIGLGFYVAGFILVVRAARRGGNLPGWLPTILLFFSLPGVPFTLYLASSSVGSIRAFLPPAVGNTLGLGWVAIALFTLLFWLRNMSRLNLLPH</sequence>
<feature type="transmembrane region" description="Helical" evidence="1">
    <location>
        <begin position="201"/>
        <end position="219"/>
    </location>
</feature>
<feature type="transmembrane region" description="Helical" evidence="1">
    <location>
        <begin position="322"/>
        <end position="345"/>
    </location>
</feature>
<protein>
    <submittedName>
        <fullName evidence="2">Uncharacterized protein</fullName>
    </submittedName>
</protein>
<feature type="transmembrane region" description="Helical" evidence="1">
    <location>
        <begin position="357"/>
        <end position="378"/>
    </location>
</feature>
<feature type="transmembrane region" description="Helical" evidence="1">
    <location>
        <begin position="239"/>
        <end position="261"/>
    </location>
</feature>
<feature type="transmembrane region" description="Helical" evidence="1">
    <location>
        <begin position="28"/>
        <end position="51"/>
    </location>
</feature>
<dbReference type="EMBL" id="DF967966">
    <property type="protein sequence ID" value="GAP08455.1"/>
    <property type="molecule type" value="Genomic_DNA"/>
</dbReference>
<keyword evidence="3" id="KW-1185">Reference proteome</keyword>
<evidence type="ECO:0000313" key="3">
    <source>
        <dbReference type="Proteomes" id="UP000253922"/>
    </source>
</evidence>
<feature type="transmembrane region" description="Helical" evidence="1">
    <location>
        <begin position="151"/>
        <end position="170"/>
    </location>
</feature>
<keyword evidence="1" id="KW-1133">Transmembrane helix</keyword>
<keyword evidence="1" id="KW-0472">Membrane</keyword>
<reference evidence="3" key="1">
    <citation type="submission" date="2015-07" db="EMBL/GenBank/DDBJ databases">
        <title>Draft Genome Sequences of Anaerolinea thermolimosa IMO-1, Bellilinea caldifistulae GOMI-1, Leptolinea tardivitalis YMTK-2, Levilinea saccharolytica KIBI-1,Longilinea arvoryzae KOME-1, Previously Described as Members of the Anaerolineaceae (Chloroflexi).</title>
        <authorList>
            <person name="Sekiguchi Y."/>
            <person name="Ohashi A."/>
            <person name="Matsuura N."/>
            <person name="Tourlousse M.D."/>
        </authorList>
    </citation>
    <scope>NUCLEOTIDE SEQUENCE [LARGE SCALE GENOMIC DNA]</scope>
    <source>
        <strain evidence="3">IMO-1</strain>
    </source>
</reference>
<dbReference type="AlphaFoldDB" id="A0A7U9KM81"/>
<dbReference type="RefSeq" id="WP_062196064.1">
    <property type="nucleotide sequence ID" value="NZ_DF967966.1"/>
</dbReference>
<dbReference type="Proteomes" id="UP000253922">
    <property type="component" value="Unassembled WGS sequence"/>
</dbReference>
<feature type="transmembrane region" description="Helical" evidence="1">
    <location>
        <begin position="126"/>
        <end position="144"/>
    </location>
</feature>
<proteinExistence type="predicted"/>
<accession>A0A7U9KM81</accession>